<dbReference type="GO" id="GO:0005802">
    <property type="term" value="C:trans-Golgi network"/>
    <property type="evidence" value="ECO:0007669"/>
    <property type="project" value="TreeGrafter"/>
</dbReference>
<evidence type="ECO:0000313" key="6">
    <source>
        <dbReference type="EMBL" id="KAK9937555.1"/>
    </source>
</evidence>
<keyword evidence="4" id="KW-0735">Signal-anchor</keyword>
<dbReference type="GO" id="GO:0005768">
    <property type="term" value="C:endosome"/>
    <property type="evidence" value="ECO:0007669"/>
    <property type="project" value="TreeGrafter"/>
</dbReference>
<keyword evidence="3" id="KW-0808">Transferase</keyword>
<keyword evidence="2" id="KW-0328">Glycosyltransferase</keyword>
<dbReference type="EMBL" id="JBEDUW010000003">
    <property type="protein sequence ID" value="KAK9937555.1"/>
    <property type="molecule type" value="Genomic_DNA"/>
</dbReference>
<evidence type="ECO:0000256" key="4">
    <source>
        <dbReference type="ARBA" id="ARBA00022968"/>
    </source>
</evidence>
<sequence length="105" mass="12271">MVHEPRRGMGQFQKVSQFYGTTREQHLKDRGYWKDSFRRSVVTHFTGCEPSRGEYNPKYNWEAIWTGMQKALTFADNQVLSRFGFVHPDLLNPSVVSPLPFDFLA</sequence>
<dbReference type="PANTHER" id="PTHR31311:SF41">
    <property type="entry name" value="PUTATIVE-RELATED"/>
    <property type="match status" value="1"/>
</dbReference>
<evidence type="ECO:0000256" key="3">
    <source>
        <dbReference type="ARBA" id="ARBA00022679"/>
    </source>
</evidence>
<dbReference type="GO" id="GO:0000139">
    <property type="term" value="C:Golgi membrane"/>
    <property type="evidence" value="ECO:0007669"/>
    <property type="project" value="UniProtKB-SubCell"/>
</dbReference>
<comment type="caution">
    <text evidence="6">The sequence shown here is derived from an EMBL/GenBank/DDBJ whole genome shotgun (WGS) entry which is preliminary data.</text>
</comment>
<evidence type="ECO:0000256" key="1">
    <source>
        <dbReference type="ARBA" id="ARBA00004323"/>
    </source>
</evidence>
<evidence type="ECO:0000313" key="7">
    <source>
        <dbReference type="Proteomes" id="UP001457282"/>
    </source>
</evidence>
<evidence type="ECO:0000256" key="5">
    <source>
        <dbReference type="ARBA" id="ARBA00023034"/>
    </source>
</evidence>
<evidence type="ECO:0000256" key="2">
    <source>
        <dbReference type="ARBA" id="ARBA00022676"/>
    </source>
</evidence>
<organism evidence="6 7">
    <name type="scientific">Rubus argutus</name>
    <name type="common">Southern blackberry</name>
    <dbReference type="NCBI Taxonomy" id="59490"/>
    <lineage>
        <taxon>Eukaryota</taxon>
        <taxon>Viridiplantae</taxon>
        <taxon>Streptophyta</taxon>
        <taxon>Embryophyta</taxon>
        <taxon>Tracheophyta</taxon>
        <taxon>Spermatophyta</taxon>
        <taxon>Magnoliopsida</taxon>
        <taxon>eudicotyledons</taxon>
        <taxon>Gunneridae</taxon>
        <taxon>Pentapetalae</taxon>
        <taxon>rosids</taxon>
        <taxon>fabids</taxon>
        <taxon>Rosales</taxon>
        <taxon>Rosaceae</taxon>
        <taxon>Rosoideae</taxon>
        <taxon>Rosoideae incertae sedis</taxon>
        <taxon>Rubus</taxon>
    </lineage>
</organism>
<keyword evidence="4" id="KW-0812">Transmembrane</keyword>
<comment type="subcellular location">
    <subcellularLocation>
        <location evidence="1">Golgi apparatus membrane</location>
        <topology evidence="1">Single-pass type II membrane protein</topology>
    </subcellularLocation>
</comment>
<gene>
    <name evidence="6" type="ORF">M0R45_014334</name>
</gene>
<dbReference type="AlphaFoldDB" id="A0AAW1XMQ5"/>
<dbReference type="PANTHER" id="PTHR31311">
    <property type="entry name" value="XYLOGLUCAN 6-XYLOSYLTRANSFERASE 5-RELATED-RELATED"/>
    <property type="match status" value="1"/>
</dbReference>
<dbReference type="InterPro" id="IPR008630">
    <property type="entry name" value="Glyco_trans_34"/>
</dbReference>
<dbReference type="GO" id="GO:0008378">
    <property type="term" value="F:galactosyltransferase activity"/>
    <property type="evidence" value="ECO:0007669"/>
    <property type="project" value="TreeGrafter"/>
</dbReference>
<proteinExistence type="predicted"/>
<protein>
    <submittedName>
        <fullName evidence="6">Uncharacterized protein</fullName>
    </submittedName>
</protein>
<keyword evidence="5" id="KW-0333">Golgi apparatus</keyword>
<name>A0AAW1XMQ5_RUBAR</name>
<keyword evidence="7" id="KW-1185">Reference proteome</keyword>
<accession>A0AAW1XMQ5</accession>
<reference evidence="6 7" key="1">
    <citation type="journal article" date="2023" name="G3 (Bethesda)">
        <title>A chromosome-length genome assembly and annotation of blackberry (Rubus argutus, cv. 'Hillquist').</title>
        <authorList>
            <person name="Bruna T."/>
            <person name="Aryal R."/>
            <person name="Dudchenko O."/>
            <person name="Sargent D.J."/>
            <person name="Mead D."/>
            <person name="Buti M."/>
            <person name="Cavallini A."/>
            <person name="Hytonen T."/>
            <person name="Andres J."/>
            <person name="Pham M."/>
            <person name="Weisz D."/>
            <person name="Mascagni F."/>
            <person name="Usai G."/>
            <person name="Natali L."/>
            <person name="Bassil N."/>
            <person name="Fernandez G.E."/>
            <person name="Lomsadze A."/>
            <person name="Armour M."/>
            <person name="Olukolu B."/>
            <person name="Poorten T."/>
            <person name="Britton C."/>
            <person name="Davik J."/>
            <person name="Ashrafi H."/>
            <person name="Aiden E.L."/>
            <person name="Borodovsky M."/>
            <person name="Worthington M."/>
        </authorList>
    </citation>
    <scope>NUCLEOTIDE SEQUENCE [LARGE SCALE GENOMIC DNA]</scope>
    <source>
        <strain evidence="6">PI 553951</strain>
    </source>
</reference>
<dbReference type="Proteomes" id="UP001457282">
    <property type="component" value="Unassembled WGS sequence"/>
</dbReference>